<dbReference type="Gramene" id="Solyc04g070960.2.1">
    <property type="protein sequence ID" value="Solyc04g070960.2.1"/>
    <property type="gene ID" value="Solyc04g070960.2"/>
</dbReference>
<dbReference type="GO" id="GO:0003700">
    <property type="term" value="F:DNA-binding transcription factor activity"/>
    <property type="evidence" value="ECO:0007669"/>
    <property type="project" value="UniProtKB-UniRule"/>
</dbReference>
<evidence type="ECO:0000256" key="1">
    <source>
        <dbReference type="ARBA" id="ARBA00022723"/>
    </source>
</evidence>
<dbReference type="AlphaFoldDB" id="A0A3Q7G6T7"/>
<evidence type="ECO:0000256" key="4">
    <source>
        <dbReference type="ARBA" id="ARBA00023015"/>
    </source>
</evidence>
<proteinExistence type="predicted"/>
<accession>A0A3Q7G6T7</accession>
<organism evidence="12">
    <name type="scientific">Solanum lycopersicum</name>
    <name type="common">Tomato</name>
    <name type="synonym">Lycopersicon esculentum</name>
    <dbReference type="NCBI Taxonomy" id="4081"/>
    <lineage>
        <taxon>Eukaryota</taxon>
        <taxon>Viridiplantae</taxon>
        <taxon>Streptophyta</taxon>
        <taxon>Embryophyta</taxon>
        <taxon>Tracheophyta</taxon>
        <taxon>Spermatophyta</taxon>
        <taxon>Magnoliopsida</taxon>
        <taxon>eudicotyledons</taxon>
        <taxon>Gunneridae</taxon>
        <taxon>Pentapetalae</taxon>
        <taxon>asterids</taxon>
        <taxon>lamiids</taxon>
        <taxon>Solanales</taxon>
        <taxon>Solanaceae</taxon>
        <taxon>Solanoideae</taxon>
        <taxon>Solaneae</taxon>
        <taxon>Solanum</taxon>
        <taxon>Solanum subgen. Lycopersicon</taxon>
    </lineage>
</organism>
<evidence type="ECO:0000256" key="9">
    <source>
        <dbReference type="RuleBase" id="RU369094"/>
    </source>
</evidence>
<comment type="function">
    <text evidence="9">Transcription factor that binds specifically to a 5'-AA[AG]G-3' consensus core sequence.</text>
</comment>
<sequence length="633" mass="71789">MLPYHPRPMIMMERTRKSNIEQAPNCPRCASTNTKFCYYNNYSLSQPRYFCKACRRYWTKGGSLRNVPVGGGCRKSRRSRSTRKDDNTLQTSSPALEGAPGAHDIDLADVFAKYLNQGTNNDHDDNIIIQESQDYSSIGASLSNSPSSDSLVNNPTSFENESLLDNFQDYPCGNFLQEEQGAQINQDFLDFNASFLEMQAILGQEEDQFDHYNTSNFEWQPMMQFQDFGSILELDDHQLTKNSTTNLANLSYAAGWPSWQIRPISKHTIVFGDPDFRRSKCQNFSWTFVQTLDTANLTHFQAHHFFGDSDSDVKNAESFCRHPSRSWLCSRLSLTANPTHFKAQYIFGGPDFDVQNVKFFLEARQDHGYAAGWLSRPTLAMHPIHFQSQTSLEARIPPISRIGDSDFDVNNTEFFRGRPRFAIMASPTYFLGQTSSEARIPPSFRQFSSQTSPEVRIPSISTIFVCYSTPFFGDPDSDVNNIKSFCVGPSRPWRCGWLALMVSQTHFQGQTSPVAPICPISMIFMCYNAPFFCNPDSNVSNAGFFCGRPSRPCLCIRLALMASPTHFQGENSPKARISSISTIFIDPNFDVKNAEFFLDVFQDLPHVAAWPSQPVRPIFKVKRAPKRAYPPFR</sequence>
<keyword evidence="5 8" id="KW-0238">DNA-binding</keyword>
<evidence type="ECO:0000256" key="3">
    <source>
        <dbReference type="ARBA" id="ARBA00022833"/>
    </source>
</evidence>
<evidence type="ECO:0000256" key="2">
    <source>
        <dbReference type="ARBA" id="ARBA00022771"/>
    </source>
</evidence>
<name>A0A3Q7G6T7_SOLLC</name>
<dbReference type="PANTHER" id="PTHR31992">
    <property type="entry name" value="DOF ZINC FINGER PROTEIN DOF1.4-RELATED"/>
    <property type="match status" value="1"/>
</dbReference>
<reference evidence="12" key="2">
    <citation type="submission" date="2019-01" db="UniProtKB">
        <authorList>
            <consortium name="EnsemblPlants"/>
        </authorList>
    </citation>
    <scope>IDENTIFICATION</scope>
    <source>
        <strain evidence="12">cv. Heinz 1706</strain>
    </source>
</reference>
<dbReference type="Proteomes" id="UP000004994">
    <property type="component" value="Chromosome 4"/>
</dbReference>
<dbReference type="PROSITE" id="PS50884">
    <property type="entry name" value="ZF_DOF_2"/>
    <property type="match status" value="1"/>
</dbReference>
<dbReference type="InterPro" id="IPR045174">
    <property type="entry name" value="Dof"/>
</dbReference>
<dbReference type="EnsemblPlants" id="Solyc04g070960.2.1">
    <property type="protein sequence ID" value="Solyc04g070960.2.1"/>
    <property type="gene ID" value="Solyc04g070960.2"/>
</dbReference>
<dbReference type="GO" id="GO:0008270">
    <property type="term" value="F:zinc ion binding"/>
    <property type="evidence" value="ECO:0007669"/>
    <property type="project" value="UniProtKB-KW"/>
</dbReference>
<keyword evidence="7 8" id="KW-0539">Nucleus</keyword>
<evidence type="ECO:0000256" key="10">
    <source>
        <dbReference type="SAM" id="MobiDB-lite"/>
    </source>
</evidence>
<evidence type="ECO:0000256" key="6">
    <source>
        <dbReference type="ARBA" id="ARBA00023163"/>
    </source>
</evidence>
<reference evidence="12" key="1">
    <citation type="journal article" date="2012" name="Nature">
        <title>The tomato genome sequence provides insights into fleshy fruit evolution.</title>
        <authorList>
            <consortium name="Tomato Genome Consortium"/>
        </authorList>
    </citation>
    <scope>NUCLEOTIDE SEQUENCE [LARGE SCALE GENOMIC DNA]</scope>
    <source>
        <strain evidence="12">cv. Heinz 1706</strain>
    </source>
</reference>
<keyword evidence="13" id="KW-1185">Reference proteome</keyword>
<keyword evidence="2 8" id="KW-0863">Zinc-finger</keyword>
<dbReference type="InterPro" id="IPR003851">
    <property type="entry name" value="Znf_Dof"/>
</dbReference>
<dbReference type="GO" id="GO:0005634">
    <property type="term" value="C:nucleus"/>
    <property type="evidence" value="ECO:0007669"/>
    <property type="project" value="UniProtKB-SubCell"/>
</dbReference>
<dbReference type="Pfam" id="PF02701">
    <property type="entry name" value="Zn_ribbon_Dof"/>
    <property type="match status" value="1"/>
</dbReference>
<comment type="subcellular location">
    <subcellularLocation>
        <location evidence="8 9">Nucleus</location>
    </subcellularLocation>
</comment>
<evidence type="ECO:0000256" key="7">
    <source>
        <dbReference type="ARBA" id="ARBA00023242"/>
    </source>
</evidence>
<keyword evidence="3 9" id="KW-0862">Zinc</keyword>
<keyword evidence="1 9" id="KW-0479">Metal-binding</keyword>
<dbReference type="GO" id="GO:0003677">
    <property type="term" value="F:DNA binding"/>
    <property type="evidence" value="ECO:0007669"/>
    <property type="project" value="UniProtKB-UniRule"/>
</dbReference>
<keyword evidence="6 9" id="KW-0804">Transcription</keyword>
<dbReference type="PaxDb" id="4081-Solyc04g070960.1.1"/>
<evidence type="ECO:0000259" key="11">
    <source>
        <dbReference type="PROSITE" id="PS50884"/>
    </source>
</evidence>
<dbReference type="PROSITE" id="PS01361">
    <property type="entry name" value="ZF_DOF_1"/>
    <property type="match status" value="1"/>
</dbReference>
<keyword evidence="4 9" id="KW-0805">Transcription regulation</keyword>
<evidence type="ECO:0000256" key="8">
    <source>
        <dbReference type="PROSITE-ProRule" id="PRU00071"/>
    </source>
</evidence>
<dbReference type="InParanoid" id="A0A3Q7G6T7"/>
<dbReference type="STRING" id="4081.A0A3Q7G6T7"/>
<evidence type="ECO:0000313" key="13">
    <source>
        <dbReference type="Proteomes" id="UP000004994"/>
    </source>
</evidence>
<evidence type="ECO:0000256" key="5">
    <source>
        <dbReference type="ARBA" id="ARBA00023125"/>
    </source>
</evidence>
<feature type="domain" description="Dof-type" evidence="11">
    <location>
        <begin position="24"/>
        <end position="78"/>
    </location>
</feature>
<dbReference type="PANTHER" id="PTHR31992:SF316">
    <property type="entry name" value="DOF ZINC FINGER PROTEIN DOF1.2"/>
    <property type="match status" value="1"/>
</dbReference>
<feature type="region of interest" description="Disordered" evidence="10">
    <location>
        <begin position="69"/>
        <end position="101"/>
    </location>
</feature>
<evidence type="ECO:0000313" key="12">
    <source>
        <dbReference type="EnsemblPlants" id="Solyc04g070960.2.1"/>
    </source>
</evidence>
<protein>
    <recommendedName>
        <fullName evidence="9">Dof zinc finger protein</fullName>
    </recommendedName>
</protein>